<dbReference type="AlphaFoldDB" id="A0A3A9K0H0"/>
<dbReference type="InterPro" id="IPR001466">
    <property type="entry name" value="Beta-lactam-related"/>
</dbReference>
<dbReference type="GO" id="GO:0016787">
    <property type="term" value="F:hydrolase activity"/>
    <property type="evidence" value="ECO:0007669"/>
    <property type="project" value="UniProtKB-KW"/>
</dbReference>
<evidence type="ECO:0000313" key="3">
    <source>
        <dbReference type="EMBL" id="RKL66594.1"/>
    </source>
</evidence>
<dbReference type="Pfam" id="PF00144">
    <property type="entry name" value="Beta-lactamase"/>
    <property type="match status" value="1"/>
</dbReference>
<accession>A0A3A9K0H0</accession>
<dbReference type="EMBL" id="PDOE01000006">
    <property type="protein sequence ID" value="RKL66594.1"/>
    <property type="molecule type" value="Genomic_DNA"/>
</dbReference>
<feature type="domain" description="Beta-lactamase-related" evidence="2">
    <location>
        <begin position="97"/>
        <end position="437"/>
    </location>
</feature>
<comment type="caution">
    <text evidence="3">The sequence shown here is derived from an EMBL/GenBank/DDBJ whole genome shotgun (WGS) entry which is preliminary data.</text>
</comment>
<keyword evidence="1 3" id="KW-0378">Hydrolase</keyword>
<dbReference type="SUPFAM" id="SSF56601">
    <property type="entry name" value="beta-lactamase/transpeptidase-like"/>
    <property type="match status" value="1"/>
</dbReference>
<protein>
    <submittedName>
        <fullName evidence="3">Serine hydrolase</fullName>
    </submittedName>
</protein>
<dbReference type="PANTHER" id="PTHR43283:SF11">
    <property type="entry name" value="BETA-LACTAMASE-RELATED DOMAIN-CONTAINING PROTEIN"/>
    <property type="match status" value="1"/>
</dbReference>
<gene>
    <name evidence="3" type="ORF">CR203_15015</name>
</gene>
<sequence length="461" mass="51156">MKEEEYMFTLGKAVFCLLCMTLVVSFSLPQQLSHAEESVQLPIEREHLEDTIPSFFSSHATPPEWAEAWERAGKPKNTLSEGNAQKVQMLPTYLDEIDDVIQSGMEEDMYPGAVALVVKEGTIVKHEAYGDALKYASTSELLPLEKRLATKKDTIYDMASITKIFTSIASLQLLEKGLIELDEPVTSYIPELNDDSITVRHLLTHTSGLPPWLPIYTYETIEERIQTVYEAETVNEPGTTYGYSDLNLIVLGKIVETVSGESLDEYIFNSITDPLGMNDTMFNPSSDIQSRIAATEPQPYLDRGMVWGSVHDENAFSLDGVAGHAGIFSTAKDIAILSQTILNGGKYEQTRILKTDTVSEMLTNQITNESSLAQGLGWHLDRSWFMGAMSSPVTAGHTGFTGTSFVIDPEREAIVILLTNRVHPTRTAGSINPWRQEVVDKVVNAIDQHPNTNGRNSENEK</sequence>
<dbReference type="Gene3D" id="3.40.710.10">
    <property type="entry name" value="DD-peptidase/beta-lactamase superfamily"/>
    <property type="match status" value="1"/>
</dbReference>
<dbReference type="InterPro" id="IPR012338">
    <property type="entry name" value="Beta-lactam/transpept-like"/>
</dbReference>
<dbReference type="InterPro" id="IPR050789">
    <property type="entry name" value="Diverse_Enzym_Activities"/>
</dbReference>
<dbReference type="Proteomes" id="UP000281498">
    <property type="component" value="Unassembled WGS sequence"/>
</dbReference>
<dbReference type="OrthoDB" id="9770183at2"/>
<organism evidence="3 4">
    <name type="scientific">Salipaludibacillus neizhouensis</name>
    <dbReference type="NCBI Taxonomy" id="885475"/>
    <lineage>
        <taxon>Bacteria</taxon>
        <taxon>Bacillati</taxon>
        <taxon>Bacillota</taxon>
        <taxon>Bacilli</taxon>
        <taxon>Bacillales</taxon>
        <taxon>Bacillaceae</taxon>
    </lineage>
</organism>
<evidence type="ECO:0000313" key="4">
    <source>
        <dbReference type="Proteomes" id="UP000281498"/>
    </source>
</evidence>
<reference evidence="3 4" key="1">
    <citation type="submission" date="2017-10" db="EMBL/GenBank/DDBJ databases">
        <title>Bacillus sp. nov., a halophilic bacterium isolated from a Keqin Lake.</title>
        <authorList>
            <person name="Wang H."/>
        </authorList>
    </citation>
    <scope>NUCLEOTIDE SEQUENCE [LARGE SCALE GENOMIC DNA]</scope>
    <source>
        <strain evidence="3 4">KCTC 13187</strain>
    </source>
</reference>
<proteinExistence type="predicted"/>
<dbReference type="PANTHER" id="PTHR43283">
    <property type="entry name" value="BETA-LACTAMASE-RELATED"/>
    <property type="match status" value="1"/>
</dbReference>
<evidence type="ECO:0000256" key="1">
    <source>
        <dbReference type="ARBA" id="ARBA00022801"/>
    </source>
</evidence>
<name>A0A3A9K0H0_9BACI</name>
<keyword evidence="4" id="KW-1185">Reference proteome</keyword>
<evidence type="ECO:0000259" key="2">
    <source>
        <dbReference type="Pfam" id="PF00144"/>
    </source>
</evidence>